<keyword evidence="2" id="KW-0488">Methylation</keyword>
<dbReference type="Pfam" id="PF07963">
    <property type="entry name" value="N_methyl"/>
    <property type="match status" value="1"/>
</dbReference>
<evidence type="ECO:0000256" key="3">
    <source>
        <dbReference type="RuleBase" id="RU000389"/>
    </source>
</evidence>
<reference evidence="6" key="1">
    <citation type="submission" date="2017-08" db="EMBL/GenBank/DDBJ databases">
        <title>A dynamic microbial community with high functional redundancy inhabits the cold, oxic subseafloor aquifer.</title>
        <authorList>
            <person name="Tully B.J."/>
            <person name="Wheat C.G."/>
            <person name="Glazer B.T."/>
            <person name="Huber J.A."/>
        </authorList>
    </citation>
    <scope>NUCLEOTIDE SEQUENCE [LARGE SCALE GENOMIC DNA]</scope>
</reference>
<accession>A0A2A4X436</accession>
<dbReference type="PROSITE" id="PS00409">
    <property type="entry name" value="PROKAR_NTER_METHYL"/>
    <property type="match status" value="1"/>
</dbReference>
<feature type="transmembrane region" description="Helical" evidence="4">
    <location>
        <begin position="12"/>
        <end position="36"/>
    </location>
</feature>
<keyword evidence="4" id="KW-1133">Transmembrane helix</keyword>
<dbReference type="PANTHER" id="PTHR30093:SF34">
    <property type="entry name" value="PREPILIN PEPTIDASE-DEPENDENT PROTEIN D"/>
    <property type="match status" value="1"/>
</dbReference>
<comment type="similarity">
    <text evidence="1 3">Belongs to the N-Me-Phe pilin family.</text>
</comment>
<dbReference type="InterPro" id="IPR012902">
    <property type="entry name" value="N_methyl_site"/>
</dbReference>
<dbReference type="GO" id="GO:0044096">
    <property type="term" value="C:type IV pilus"/>
    <property type="evidence" value="ECO:0007669"/>
    <property type="project" value="TreeGrafter"/>
</dbReference>
<protein>
    <submittedName>
        <fullName evidence="5">Pilus assembly protein TapA</fullName>
    </submittedName>
</protein>
<dbReference type="InterPro" id="IPR045584">
    <property type="entry name" value="Pilin-like"/>
</dbReference>
<comment type="caution">
    <text evidence="5">The sequence shown here is derived from an EMBL/GenBank/DDBJ whole genome shotgun (WGS) entry which is preliminary data.</text>
</comment>
<evidence type="ECO:0000256" key="4">
    <source>
        <dbReference type="SAM" id="Phobius"/>
    </source>
</evidence>
<dbReference type="GO" id="GO:0043107">
    <property type="term" value="P:type IV pilus-dependent motility"/>
    <property type="evidence" value="ECO:0007669"/>
    <property type="project" value="TreeGrafter"/>
</dbReference>
<evidence type="ECO:0000256" key="2">
    <source>
        <dbReference type="ARBA" id="ARBA00022481"/>
    </source>
</evidence>
<dbReference type="EMBL" id="NVUL01000046">
    <property type="protein sequence ID" value="PCI77330.1"/>
    <property type="molecule type" value="Genomic_DNA"/>
</dbReference>
<dbReference type="SUPFAM" id="SSF54523">
    <property type="entry name" value="Pili subunits"/>
    <property type="match status" value="1"/>
</dbReference>
<gene>
    <name evidence="5" type="ORF">COB20_08245</name>
</gene>
<dbReference type="Gene3D" id="3.30.700.10">
    <property type="entry name" value="Glycoprotein, Type 4 Pilin"/>
    <property type="match status" value="1"/>
</dbReference>
<dbReference type="GO" id="GO:0007155">
    <property type="term" value="P:cell adhesion"/>
    <property type="evidence" value="ECO:0007669"/>
    <property type="project" value="InterPro"/>
</dbReference>
<keyword evidence="4" id="KW-0812">Transmembrane</keyword>
<evidence type="ECO:0000313" key="6">
    <source>
        <dbReference type="Proteomes" id="UP000218767"/>
    </source>
</evidence>
<dbReference type="NCBIfam" id="TIGR02532">
    <property type="entry name" value="IV_pilin_GFxxxE"/>
    <property type="match status" value="1"/>
</dbReference>
<dbReference type="Proteomes" id="UP000218767">
    <property type="component" value="Unassembled WGS sequence"/>
</dbReference>
<name>A0A2A4X436_9GAMM</name>
<dbReference type="Pfam" id="PF00114">
    <property type="entry name" value="Pilin"/>
    <property type="match status" value="1"/>
</dbReference>
<sequence>MPRKQRQQGFTLIELMIVVAIIGVLASVALPAYTLYQNSARFTEAILAIGSNRSAMAVASAAGRVASVNDFDSSSNGLPPAQVLAATTHGISVTDGVITITWQSDGTSLDGVTYTLAAQGFVPPIQWVSGGSCIAGGFC</sequence>
<keyword evidence="3" id="KW-0281">Fimbrium</keyword>
<proteinExistence type="inferred from homology"/>
<evidence type="ECO:0000256" key="1">
    <source>
        <dbReference type="ARBA" id="ARBA00005233"/>
    </source>
</evidence>
<organism evidence="5 6">
    <name type="scientific">SAR86 cluster bacterium</name>
    <dbReference type="NCBI Taxonomy" id="2030880"/>
    <lineage>
        <taxon>Bacteria</taxon>
        <taxon>Pseudomonadati</taxon>
        <taxon>Pseudomonadota</taxon>
        <taxon>Gammaproteobacteria</taxon>
        <taxon>SAR86 cluster</taxon>
    </lineage>
</organism>
<dbReference type="AlphaFoldDB" id="A0A2A4X436"/>
<evidence type="ECO:0000313" key="5">
    <source>
        <dbReference type="EMBL" id="PCI77330.1"/>
    </source>
</evidence>
<dbReference type="PANTHER" id="PTHR30093">
    <property type="entry name" value="GENERAL SECRETION PATHWAY PROTEIN G"/>
    <property type="match status" value="1"/>
</dbReference>
<dbReference type="InterPro" id="IPR001082">
    <property type="entry name" value="Pilin"/>
</dbReference>
<keyword evidence="4" id="KW-0472">Membrane</keyword>